<dbReference type="EMBL" id="PXYT01000042">
    <property type="protein sequence ID" value="PSR26114.1"/>
    <property type="molecule type" value="Genomic_DNA"/>
</dbReference>
<dbReference type="GO" id="GO:0033281">
    <property type="term" value="C:TAT protein transport complex"/>
    <property type="evidence" value="ECO:0007669"/>
    <property type="project" value="UniProtKB-UniRule"/>
</dbReference>
<dbReference type="AlphaFoldDB" id="A0A2T2WV48"/>
<dbReference type="Gene3D" id="1.20.5.3310">
    <property type="match status" value="1"/>
</dbReference>
<sequence length="88" mass="9350">MFDDLLSPEHLIVLGIVVLLIFGPKRLPDLGSGLGQALRGFRDALSGAKDNSVQSASRQEGNMPQATLMSGEIPQGFATKPDTKNDAK</sequence>
<dbReference type="PANTHER" id="PTHR42982">
    <property type="entry name" value="SEC-INDEPENDENT PROTEIN TRANSLOCASE PROTEIN TATA"/>
    <property type="match status" value="1"/>
</dbReference>
<organism evidence="11 12">
    <name type="scientific">Sulfobacillus benefaciens</name>
    <dbReference type="NCBI Taxonomy" id="453960"/>
    <lineage>
        <taxon>Bacteria</taxon>
        <taxon>Bacillati</taxon>
        <taxon>Bacillota</taxon>
        <taxon>Clostridia</taxon>
        <taxon>Eubacteriales</taxon>
        <taxon>Clostridiales Family XVII. Incertae Sedis</taxon>
        <taxon>Sulfobacillus</taxon>
    </lineage>
</organism>
<evidence type="ECO:0000256" key="10">
    <source>
        <dbReference type="SAM" id="MobiDB-lite"/>
    </source>
</evidence>
<evidence type="ECO:0000256" key="5">
    <source>
        <dbReference type="ARBA" id="ARBA00022927"/>
    </source>
</evidence>
<keyword evidence="5 9" id="KW-0653">Protein transport</keyword>
<name>A0A2T2WV48_9FIRM</name>
<gene>
    <name evidence="9" type="primary">tatA</name>
    <name evidence="11" type="ORF">C7B43_14985</name>
</gene>
<evidence type="ECO:0000256" key="6">
    <source>
        <dbReference type="ARBA" id="ARBA00022989"/>
    </source>
</evidence>
<keyword evidence="6 9" id="KW-1133">Transmembrane helix</keyword>
<dbReference type="InterPro" id="IPR003369">
    <property type="entry name" value="TatA/B/E"/>
</dbReference>
<evidence type="ECO:0000313" key="11">
    <source>
        <dbReference type="EMBL" id="PSR26114.1"/>
    </source>
</evidence>
<dbReference type="GO" id="GO:0043953">
    <property type="term" value="P:protein transport by the Tat complex"/>
    <property type="evidence" value="ECO:0007669"/>
    <property type="project" value="UniProtKB-UniRule"/>
</dbReference>
<evidence type="ECO:0000313" key="12">
    <source>
        <dbReference type="Proteomes" id="UP000242699"/>
    </source>
</evidence>
<dbReference type="InterPro" id="IPR006312">
    <property type="entry name" value="TatA/E"/>
</dbReference>
<comment type="subcellular location">
    <subcellularLocation>
        <location evidence="1 9">Cell membrane</location>
        <topology evidence="1 9">Single-pass membrane protein</topology>
    </subcellularLocation>
</comment>
<evidence type="ECO:0000256" key="3">
    <source>
        <dbReference type="ARBA" id="ARBA00022475"/>
    </source>
</evidence>
<evidence type="ECO:0000256" key="7">
    <source>
        <dbReference type="ARBA" id="ARBA00023010"/>
    </source>
</evidence>
<dbReference type="GO" id="GO:0008320">
    <property type="term" value="F:protein transmembrane transporter activity"/>
    <property type="evidence" value="ECO:0007669"/>
    <property type="project" value="UniProtKB-UniRule"/>
</dbReference>
<comment type="function">
    <text evidence="9">Part of the twin-arginine translocation (Tat) system that transports large folded proteins containing a characteristic twin-arginine motif in their signal peptide across membranes. TatA could form the protein-conducting channel of the Tat system.</text>
</comment>
<comment type="subunit">
    <text evidence="9">Forms a complex with TatC.</text>
</comment>
<comment type="similarity">
    <text evidence="9">Belongs to the TatA/E family.</text>
</comment>
<keyword evidence="7 9" id="KW-0811">Translocation</keyword>
<dbReference type="Pfam" id="PF02416">
    <property type="entry name" value="TatA_B_E"/>
    <property type="match status" value="1"/>
</dbReference>
<accession>A0A2T2WV48</accession>
<evidence type="ECO:0000256" key="2">
    <source>
        <dbReference type="ARBA" id="ARBA00022448"/>
    </source>
</evidence>
<dbReference type="NCBIfam" id="TIGR01411">
    <property type="entry name" value="tatAE"/>
    <property type="match status" value="1"/>
</dbReference>
<keyword evidence="3 9" id="KW-1003">Cell membrane</keyword>
<protein>
    <recommendedName>
        <fullName evidence="9">Sec-independent protein translocase protein TatA</fullName>
    </recommendedName>
</protein>
<keyword evidence="4 9" id="KW-0812">Transmembrane</keyword>
<evidence type="ECO:0000256" key="4">
    <source>
        <dbReference type="ARBA" id="ARBA00022692"/>
    </source>
</evidence>
<reference evidence="11 12" key="1">
    <citation type="journal article" date="2014" name="BMC Genomics">
        <title>Comparison of environmental and isolate Sulfobacillus genomes reveals diverse carbon, sulfur, nitrogen, and hydrogen metabolisms.</title>
        <authorList>
            <person name="Justice N.B."/>
            <person name="Norman A."/>
            <person name="Brown C.T."/>
            <person name="Singh A."/>
            <person name="Thomas B.C."/>
            <person name="Banfield J.F."/>
        </authorList>
    </citation>
    <scope>NUCLEOTIDE SEQUENCE [LARGE SCALE GENOMIC DNA]</scope>
    <source>
        <strain evidence="11">AMDSBA1</strain>
    </source>
</reference>
<dbReference type="HAMAP" id="MF_00236">
    <property type="entry name" value="TatA_E"/>
    <property type="match status" value="1"/>
</dbReference>
<dbReference type="PANTHER" id="PTHR42982:SF1">
    <property type="entry name" value="SEC-INDEPENDENT PROTEIN TRANSLOCASE PROTEIN TATA"/>
    <property type="match status" value="1"/>
</dbReference>
<keyword evidence="8 9" id="KW-0472">Membrane</keyword>
<feature type="region of interest" description="Disordered" evidence="10">
    <location>
        <begin position="49"/>
        <end position="88"/>
    </location>
</feature>
<proteinExistence type="inferred from homology"/>
<comment type="caution">
    <text evidence="11">The sequence shown here is derived from an EMBL/GenBank/DDBJ whole genome shotgun (WGS) entry which is preliminary data.</text>
</comment>
<dbReference type="Proteomes" id="UP000242699">
    <property type="component" value="Unassembled WGS sequence"/>
</dbReference>
<evidence type="ECO:0000256" key="9">
    <source>
        <dbReference type="HAMAP-Rule" id="MF_00236"/>
    </source>
</evidence>
<feature type="compositionally biased region" description="Polar residues" evidence="10">
    <location>
        <begin position="49"/>
        <end position="68"/>
    </location>
</feature>
<evidence type="ECO:0000256" key="1">
    <source>
        <dbReference type="ARBA" id="ARBA00004162"/>
    </source>
</evidence>
<keyword evidence="2 9" id="KW-0813">Transport</keyword>
<evidence type="ECO:0000256" key="8">
    <source>
        <dbReference type="ARBA" id="ARBA00023136"/>
    </source>
</evidence>